<dbReference type="AlphaFoldDB" id="A0A4D4JD09"/>
<keyword evidence="3" id="KW-1185">Reference proteome</keyword>
<dbReference type="EMBL" id="BJFL01000017">
    <property type="protein sequence ID" value="GDY31753.1"/>
    <property type="molecule type" value="Genomic_DNA"/>
</dbReference>
<dbReference type="InterPro" id="IPR009081">
    <property type="entry name" value="PP-bd_ACP"/>
</dbReference>
<gene>
    <name evidence="2" type="ORF">GTS_33860</name>
</gene>
<accession>A0A4D4JD09</accession>
<dbReference type="RefSeq" id="WP_137814811.1">
    <property type="nucleotide sequence ID" value="NZ_BJFL01000017.1"/>
</dbReference>
<evidence type="ECO:0000313" key="2">
    <source>
        <dbReference type="EMBL" id="GDY31753.1"/>
    </source>
</evidence>
<name>A0A4D4JD09_9PSEU</name>
<dbReference type="Gene3D" id="1.10.1200.10">
    <property type="entry name" value="ACP-like"/>
    <property type="match status" value="1"/>
</dbReference>
<dbReference type="OrthoDB" id="3537906at2"/>
<evidence type="ECO:0000259" key="1">
    <source>
        <dbReference type="PROSITE" id="PS50075"/>
    </source>
</evidence>
<dbReference type="Pfam" id="PF00550">
    <property type="entry name" value="PP-binding"/>
    <property type="match status" value="1"/>
</dbReference>
<dbReference type="InterPro" id="IPR036736">
    <property type="entry name" value="ACP-like_sf"/>
</dbReference>
<protein>
    <submittedName>
        <fullName evidence="2">Actinorhodin polyketide synthase acyl carrier protein</fullName>
    </submittedName>
</protein>
<dbReference type="PROSITE" id="PS50075">
    <property type="entry name" value="CARRIER"/>
    <property type="match status" value="1"/>
</dbReference>
<feature type="domain" description="Carrier" evidence="1">
    <location>
        <begin position="3"/>
        <end position="81"/>
    </location>
</feature>
<sequence>MSEFTIDELVRLMRICAGETEGIDLDGDITDIPFDELGYDSLALLEVFNRVKHEFGAEIPEEMVGELKTPRMALTAVRDALAATAG</sequence>
<evidence type="ECO:0000313" key="3">
    <source>
        <dbReference type="Proteomes" id="UP000298860"/>
    </source>
</evidence>
<dbReference type="SUPFAM" id="SSF47336">
    <property type="entry name" value="ACP-like"/>
    <property type="match status" value="1"/>
</dbReference>
<reference evidence="3" key="1">
    <citation type="submission" date="2019-04" db="EMBL/GenBank/DDBJ databases">
        <title>Draft genome sequence of Pseudonocardiaceae bacterium SL3-2-4.</title>
        <authorList>
            <person name="Ningsih F."/>
            <person name="Yokota A."/>
            <person name="Sakai Y."/>
            <person name="Nanatani K."/>
            <person name="Yabe S."/>
            <person name="Oetari A."/>
            <person name="Sjamsuridzal W."/>
        </authorList>
    </citation>
    <scope>NUCLEOTIDE SEQUENCE [LARGE SCALE GENOMIC DNA]</scope>
    <source>
        <strain evidence="3">SL3-2-4</strain>
    </source>
</reference>
<comment type="caution">
    <text evidence="2">The sequence shown here is derived from an EMBL/GenBank/DDBJ whole genome shotgun (WGS) entry which is preliminary data.</text>
</comment>
<dbReference type="Proteomes" id="UP000298860">
    <property type="component" value="Unassembled WGS sequence"/>
</dbReference>
<proteinExistence type="predicted"/>
<organism evidence="2 3">
    <name type="scientific">Gandjariella thermophila</name>
    <dbReference type="NCBI Taxonomy" id="1931992"/>
    <lineage>
        <taxon>Bacteria</taxon>
        <taxon>Bacillati</taxon>
        <taxon>Actinomycetota</taxon>
        <taxon>Actinomycetes</taxon>
        <taxon>Pseudonocardiales</taxon>
        <taxon>Pseudonocardiaceae</taxon>
        <taxon>Gandjariella</taxon>
    </lineage>
</organism>